<evidence type="ECO:0000313" key="1">
    <source>
        <dbReference type="EMBL" id="WOH38041.1"/>
    </source>
</evidence>
<evidence type="ECO:0000313" key="2">
    <source>
        <dbReference type="Proteomes" id="UP001301442"/>
    </source>
</evidence>
<reference evidence="1 2" key="1">
    <citation type="submission" date="2023-09" db="EMBL/GenBank/DDBJ databases">
        <authorList>
            <person name="Qi X."/>
        </authorList>
    </citation>
    <scope>NUCLEOTIDE SEQUENCE [LARGE SCALE GENOMIC DNA]</scope>
    <source>
        <strain evidence="1 2">S1-1</strain>
    </source>
</reference>
<dbReference type="RefSeq" id="WP_348396815.1">
    <property type="nucleotide sequence ID" value="NZ_CP136600.1"/>
</dbReference>
<sequence length="60" mass="7099">MVKSLCKWKKKEVENHLHELWHIVDKPRHICKDCARSSHTKGYLCKPLKLPHDSHSGNRD</sequence>
<protein>
    <submittedName>
        <fullName evidence="1">Uncharacterized protein</fullName>
    </submittedName>
</protein>
<organism evidence="1 2">
    <name type="scientific">Thalassotalea fonticola</name>
    <dbReference type="NCBI Taxonomy" id="3065649"/>
    <lineage>
        <taxon>Bacteria</taxon>
        <taxon>Pseudomonadati</taxon>
        <taxon>Pseudomonadota</taxon>
        <taxon>Gammaproteobacteria</taxon>
        <taxon>Alteromonadales</taxon>
        <taxon>Colwelliaceae</taxon>
        <taxon>Thalassotalea</taxon>
    </lineage>
</organism>
<dbReference type="Proteomes" id="UP001301442">
    <property type="component" value="Chromosome"/>
</dbReference>
<keyword evidence="2" id="KW-1185">Reference proteome</keyword>
<proteinExistence type="predicted"/>
<name>A0ABZ0GQH7_9GAMM</name>
<gene>
    <name evidence="1" type="ORF">RI844_02050</name>
</gene>
<dbReference type="EMBL" id="CP136600">
    <property type="protein sequence ID" value="WOH38041.1"/>
    <property type="molecule type" value="Genomic_DNA"/>
</dbReference>
<accession>A0ABZ0GQH7</accession>